<feature type="region of interest" description="Disordered" evidence="1">
    <location>
        <begin position="1"/>
        <end position="24"/>
    </location>
</feature>
<dbReference type="Proteomes" id="UP001149163">
    <property type="component" value="Unassembled WGS sequence"/>
</dbReference>
<sequence>METQPSMHERKPKRRARPRPLPPAVNAHNLALEKGRREDMKRDLLDLARLVPALAPVRRLSKTLVVKESLRHFKQQREMCLAAAEDVRDLVAENHRLIAQLNELRFLAGKPSTLASQPKPLTEGILQLMDVPNQVCGQFPAGFGDNWACETHEAKAQPTRSTTSAIEDAEPFASAGVIPWEVGPPIHGQAVDNHENATSFAHHYKFPLPIEMGARHSLDFVSAPDTPIDFSHEASQEELISTRGQLECYMPLNFGEYPIEPLEPTSINIPASMWMHGVNMSPIAQYIPLGDTGPLDVTYNSAYTPQ</sequence>
<dbReference type="EMBL" id="JAPQKN010000004">
    <property type="protein sequence ID" value="KAJ5159531.1"/>
    <property type="molecule type" value="Genomic_DNA"/>
</dbReference>
<comment type="caution">
    <text evidence="3">The sequence shown here is derived from an EMBL/GenBank/DDBJ whole genome shotgun (WGS) entry which is preliminary data.</text>
</comment>
<dbReference type="Gene3D" id="4.10.280.10">
    <property type="entry name" value="Helix-loop-helix DNA-binding domain"/>
    <property type="match status" value="1"/>
</dbReference>
<reference evidence="3" key="2">
    <citation type="journal article" date="2023" name="IMA Fungus">
        <title>Comparative genomic study of the Penicillium genus elucidates a diverse pangenome and 15 lateral gene transfer events.</title>
        <authorList>
            <person name="Petersen C."/>
            <person name="Sorensen T."/>
            <person name="Nielsen M.R."/>
            <person name="Sondergaard T.E."/>
            <person name="Sorensen J.L."/>
            <person name="Fitzpatrick D.A."/>
            <person name="Frisvad J.C."/>
            <person name="Nielsen K.L."/>
        </authorList>
    </citation>
    <scope>NUCLEOTIDE SEQUENCE</scope>
    <source>
        <strain evidence="3">IBT 26290</strain>
    </source>
</reference>
<dbReference type="PROSITE" id="PS50888">
    <property type="entry name" value="BHLH"/>
    <property type="match status" value="1"/>
</dbReference>
<gene>
    <name evidence="3" type="ORF">N7482_006535</name>
</gene>
<accession>A0A9W9HXS4</accession>
<protein>
    <recommendedName>
        <fullName evidence="2">BHLH domain-containing protein</fullName>
    </recommendedName>
</protein>
<dbReference type="GeneID" id="81427836"/>
<dbReference type="OrthoDB" id="8964853at2759"/>
<dbReference type="InterPro" id="IPR036638">
    <property type="entry name" value="HLH_DNA-bd_sf"/>
</dbReference>
<dbReference type="RefSeq" id="XP_056541089.1">
    <property type="nucleotide sequence ID" value="XM_056688660.1"/>
</dbReference>
<keyword evidence="4" id="KW-1185">Reference proteome</keyword>
<dbReference type="Pfam" id="PF00010">
    <property type="entry name" value="HLH"/>
    <property type="match status" value="1"/>
</dbReference>
<feature type="domain" description="BHLH" evidence="2">
    <location>
        <begin position="24"/>
        <end position="76"/>
    </location>
</feature>
<dbReference type="AlphaFoldDB" id="A0A9W9HXS4"/>
<dbReference type="GO" id="GO:0046983">
    <property type="term" value="F:protein dimerization activity"/>
    <property type="evidence" value="ECO:0007669"/>
    <property type="project" value="InterPro"/>
</dbReference>
<evidence type="ECO:0000313" key="4">
    <source>
        <dbReference type="Proteomes" id="UP001149163"/>
    </source>
</evidence>
<dbReference type="InterPro" id="IPR011598">
    <property type="entry name" value="bHLH_dom"/>
</dbReference>
<name>A0A9W9HXS4_9EURO</name>
<dbReference type="SUPFAM" id="SSF47459">
    <property type="entry name" value="HLH, helix-loop-helix DNA-binding domain"/>
    <property type="match status" value="1"/>
</dbReference>
<organism evidence="3 4">
    <name type="scientific">Penicillium canariense</name>
    <dbReference type="NCBI Taxonomy" id="189055"/>
    <lineage>
        <taxon>Eukaryota</taxon>
        <taxon>Fungi</taxon>
        <taxon>Dikarya</taxon>
        <taxon>Ascomycota</taxon>
        <taxon>Pezizomycotina</taxon>
        <taxon>Eurotiomycetes</taxon>
        <taxon>Eurotiomycetidae</taxon>
        <taxon>Eurotiales</taxon>
        <taxon>Aspergillaceae</taxon>
        <taxon>Penicillium</taxon>
    </lineage>
</organism>
<evidence type="ECO:0000256" key="1">
    <source>
        <dbReference type="SAM" id="MobiDB-lite"/>
    </source>
</evidence>
<evidence type="ECO:0000259" key="2">
    <source>
        <dbReference type="PROSITE" id="PS50888"/>
    </source>
</evidence>
<proteinExistence type="predicted"/>
<evidence type="ECO:0000313" key="3">
    <source>
        <dbReference type="EMBL" id="KAJ5159531.1"/>
    </source>
</evidence>
<reference evidence="3" key="1">
    <citation type="submission" date="2022-11" db="EMBL/GenBank/DDBJ databases">
        <authorList>
            <person name="Petersen C."/>
        </authorList>
    </citation>
    <scope>NUCLEOTIDE SEQUENCE</scope>
    <source>
        <strain evidence="3">IBT 26290</strain>
    </source>
</reference>